<evidence type="ECO:0000313" key="3">
    <source>
        <dbReference type="Proteomes" id="UP001550044"/>
    </source>
</evidence>
<dbReference type="Proteomes" id="UP001550044">
    <property type="component" value="Unassembled WGS sequence"/>
</dbReference>
<feature type="region of interest" description="Disordered" evidence="1">
    <location>
        <begin position="63"/>
        <end position="94"/>
    </location>
</feature>
<keyword evidence="3" id="KW-1185">Reference proteome</keyword>
<organism evidence="2 3">
    <name type="scientific">Streptomyces sp. 900116325</name>
    <dbReference type="NCBI Taxonomy" id="3154295"/>
    <lineage>
        <taxon>Bacteria</taxon>
        <taxon>Bacillati</taxon>
        <taxon>Actinomycetota</taxon>
        <taxon>Actinomycetes</taxon>
        <taxon>Kitasatosporales</taxon>
        <taxon>Streptomycetaceae</taxon>
        <taxon>Streptomyces</taxon>
    </lineage>
</organism>
<evidence type="ECO:0000256" key="1">
    <source>
        <dbReference type="SAM" id="MobiDB-lite"/>
    </source>
</evidence>
<sequence length="94" mass="10198">MDAIQQHMIDSYRAAQHGELPPPLPGRHDWAVVRDVRDRRRFDAVVAGLPACRRWRTALRGLFTHGHGHRPTPPDGPAPPDSSTPPGGSGPSGV</sequence>
<dbReference type="EMBL" id="JBEXIP010000009">
    <property type="protein sequence ID" value="MET8434079.1"/>
    <property type="molecule type" value="Genomic_DNA"/>
</dbReference>
<proteinExistence type="predicted"/>
<reference evidence="2 3" key="1">
    <citation type="submission" date="2024-06" db="EMBL/GenBank/DDBJ databases">
        <title>The Natural Products Discovery Center: Release of the First 8490 Sequenced Strains for Exploring Actinobacteria Biosynthetic Diversity.</title>
        <authorList>
            <person name="Kalkreuter E."/>
            <person name="Kautsar S.A."/>
            <person name="Yang D."/>
            <person name="Bader C.D."/>
            <person name="Teijaro C.N."/>
            <person name="Fluegel L."/>
            <person name="Davis C.M."/>
            <person name="Simpson J.R."/>
            <person name="Lauterbach L."/>
            <person name="Steele A.D."/>
            <person name="Gui C."/>
            <person name="Meng S."/>
            <person name="Li G."/>
            <person name="Viehrig K."/>
            <person name="Ye F."/>
            <person name="Su P."/>
            <person name="Kiefer A.F."/>
            <person name="Nichols A."/>
            <person name="Cepeda A.J."/>
            <person name="Yan W."/>
            <person name="Fan B."/>
            <person name="Jiang Y."/>
            <person name="Adhikari A."/>
            <person name="Zheng C.-J."/>
            <person name="Schuster L."/>
            <person name="Cowan T.M."/>
            <person name="Smanski M.J."/>
            <person name="Chevrette M.G."/>
            <person name="De Carvalho L.P.S."/>
            <person name="Shen B."/>
        </authorList>
    </citation>
    <scope>NUCLEOTIDE SEQUENCE [LARGE SCALE GENOMIC DNA]</scope>
    <source>
        <strain evidence="2 3">NPDC005137</strain>
    </source>
</reference>
<protein>
    <submittedName>
        <fullName evidence="2">Uncharacterized protein</fullName>
    </submittedName>
</protein>
<comment type="caution">
    <text evidence="2">The sequence shown here is derived from an EMBL/GenBank/DDBJ whole genome shotgun (WGS) entry which is preliminary data.</text>
</comment>
<feature type="region of interest" description="Disordered" evidence="1">
    <location>
        <begin position="1"/>
        <end position="27"/>
    </location>
</feature>
<name>A0ABV2U8A7_9ACTN</name>
<dbReference type="RefSeq" id="WP_356709837.1">
    <property type="nucleotide sequence ID" value="NZ_JBEXIP010000009.1"/>
</dbReference>
<gene>
    <name evidence="2" type="ORF">ABZV61_15020</name>
</gene>
<evidence type="ECO:0000313" key="2">
    <source>
        <dbReference type="EMBL" id="MET8434079.1"/>
    </source>
</evidence>
<feature type="compositionally biased region" description="Pro residues" evidence="1">
    <location>
        <begin position="71"/>
        <end position="83"/>
    </location>
</feature>
<accession>A0ABV2U8A7</accession>